<name>A0A1Y6IWC2_9VIBR</name>
<dbReference type="CDD" id="cd00093">
    <property type="entry name" value="HTH_XRE"/>
    <property type="match status" value="1"/>
</dbReference>
<protein>
    <submittedName>
        <fullName evidence="3">Helix-turn-helix domain protein</fullName>
    </submittedName>
    <submittedName>
        <fullName evidence="2">Helix-turn-helix transcriptional regulator</fullName>
    </submittedName>
</protein>
<dbReference type="Pfam" id="PF12844">
    <property type="entry name" value="HTH_19"/>
    <property type="match status" value="1"/>
</dbReference>
<dbReference type="InterPro" id="IPR010982">
    <property type="entry name" value="Lambda_DNA-bd_dom_sf"/>
</dbReference>
<dbReference type="RefSeq" id="WP_087481973.1">
    <property type="nucleotide sequence ID" value="NZ_AP024883.1"/>
</dbReference>
<dbReference type="GO" id="GO:0003677">
    <property type="term" value="F:DNA binding"/>
    <property type="evidence" value="ECO:0007669"/>
    <property type="project" value="InterPro"/>
</dbReference>
<evidence type="ECO:0000313" key="4">
    <source>
        <dbReference type="Proteomes" id="UP000196125"/>
    </source>
</evidence>
<reference evidence="3 4" key="1">
    <citation type="submission" date="2017-05" db="EMBL/GenBank/DDBJ databases">
        <authorList>
            <person name="Song R."/>
            <person name="Chenine A.L."/>
            <person name="Ruprecht R.M."/>
        </authorList>
    </citation>
    <scope>NUCLEOTIDE SEQUENCE [LARGE SCALE GENOMIC DNA]</scope>
    <source>
        <strain evidence="3 4">CECT 7927</strain>
    </source>
</reference>
<organism evidence="3 4">
    <name type="scientific">Vibrio mangrovi</name>
    <dbReference type="NCBI Taxonomy" id="474394"/>
    <lineage>
        <taxon>Bacteria</taxon>
        <taxon>Pseudomonadati</taxon>
        <taxon>Pseudomonadota</taxon>
        <taxon>Gammaproteobacteria</taxon>
        <taxon>Vibrionales</taxon>
        <taxon>Vibrionaceae</taxon>
        <taxon>Vibrio</taxon>
    </lineage>
</organism>
<dbReference type="Proteomes" id="UP001283366">
    <property type="component" value="Unassembled WGS sequence"/>
</dbReference>
<accession>A0A1Y6IWC2</accession>
<dbReference type="SMART" id="SM00530">
    <property type="entry name" value="HTH_XRE"/>
    <property type="match status" value="1"/>
</dbReference>
<reference evidence="2 5" key="2">
    <citation type="submission" date="2023-11" db="EMBL/GenBank/DDBJ databases">
        <title>Plant-associative lifestyle of Vibrio porteresiae and its evolutionary dynamics.</title>
        <authorList>
            <person name="Rameshkumar N."/>
            <person name="Kirti K."/>
        </authorList>
    </citation>
    <scope>NUCLEOTIDE SEQUENCE [LARGE SCALE GENOMIC DNA]</scope>
    <source>
        <strain evidence="2 5">MSSRF38</strain>
    </source>
</reference>
<evidence type="ECO:0000259" key="1">
    <source>
        <dbReference type="PROSITE" id="PS50943"/>
    </source>
</evidence>
<dbReference type="Proteomes" id="UP000196125">
    <property type="component" value="Unassembled WGS sequence"/>
</dbReference>
<proteinExistence type="predicted"/>
<evidence type="ECO:0000313" key="5">
    <source>
        <dbReference type="Proteomes" id="UP001283366"/>
    </source>
</evidence>
<dbReference type="OrthoDB" id="9791537at2"/>
<dbReference type="PROSITE" id="PS50943">
    <property type="entry name" value="HTH_CROC1"/>
    <property type="match status" value="1"/>
</dbReference>
<evidence type="ECO:0000313" key="3">
    <source>
        <dbReference type="EMBL" id="SMS01954.1"/>
    </source>
</evidence>
<dbReference type="SUPFAM" id="SSF47413">
    <property type="entry name" value="lambda repressor-like DNA-binding domains"/>
    <property type="match status" value="1"/>
</dbReference>
<sequence>MEHVGERLREVMLMRGVNASKMAKELSLSKGHISNIITGRIQTPKKHLPSIATYLKVSYAWLLTGKGGPEEEAEQAVFPVYDAALPELQCIAGHCTLPTGICITDEHFGMVSIPSFPPGVLVLIAPKKQGDGFYLVQGKRGPVLAQRIDRVTHLEWLSLENMTLSQPSVLGKIEAILAQEMYEYEKA</sequence>
<dbReference type="Gene3D" id="1.10.260.40">
    <property type="entry name" value="lambda repressor-like DNA-binding domains"/>
    <property type="match status" value="1"/>
</dbReference>
<dbReference type="InterPro" id="IPR001387">
    <property type="entry name" value="Cro/C1-type_HTH"/>
</dbReference>
<keyword evidence="5" id="KW-1185">Reference proteome</keyword>
<dbReference type="EMBL" id="JAWRCO010000001">
    <property type="protein sequence ID" value="MDW6002515.1"/>
    <property type="molecule type" value="Genomic_DNA"/>
</dbReference>
<dbReference type="EMBL" id="FXXI01000007">
    <property type="protein sequence ID" value="SMS01954.1"/>
    <property type="molecule type" value="Genomic_DNA"/>
</dbReference>
<feature type="domain" description="HTH cro/C1-type" evidence="1">
    <location>
        <begin position="8"/>
        <end position="62"/>
    </location>
</feature>
<evidence type="ECO:0000313" key="2">
    <source>
        <dbReference type="EMBL" id="MDW6002515.1"/>
    </source>
</evidence>
<gene>
    <name evidence="2" type="ORF">SBX37_06520</name>
    <name evidence="3" type="ORF">VIM7927_03265</name>
</gene>
<dbReference type="AlphaFoldDB" id="A0A1Y6IWC2"/>